<dbReference type="AlphaFoldDB" id="A0AAE1YP99"/>
<comment type="caution">
    <text evidence="1">The sequence shown here is derived from an EMBL/GenBank/DDBJ whole genome shotgun (WGS) entry which is preliminary data.</text>
</comment>
<keyword evidence="2" id="KW-1185">Reference proteome</keyword>
<accession>A0AAE1YP99</accession>
<reference evidence="1" key="1">
    <citation type="submission" date="2020-06" db="EMBL/GenBank/DDBJ databases">
        <authorList>
            <person name="Li T."/>
            <person name="Hu X."/>
            <person name="Zhang T."/>
            <person name="Song X."/>
            <person name="Zhang H."/>
            <person name="Dai N."/>
            <person name="Sheng W."/>
            <person name="Hou X."/>
            <person name="Wei L."/>
        </authorList>
    </citation>
    <scope>NUCLEOTIDE SEQUENCE</scope>
    <source>
        <strain evidence="1">3651</strain>
        <tissue evidence="1">Leaf</tissue>
    </source>
</reference>
<reference evidence="1" key="2">
    <citation type="journal article" date="2024" name="Plant">
        <title>Genomic evolution and insights into agronomic trait innovations of Sesamum species.</title>
        <authorList>
            <person name="Miao H."/>
            <person name="Wang L."/>
            <person name="Qu L."/>
            <person name="Liu H."/>
            <person name="Sun Y."/>
            <person name="Le M."/>
            <person name="Wang Q."/>
            <person name="Wei S."/>
            <person name="Zheng Y."/>
            <person name="Lin W."/>
            <person name="Duan Y."/>
            <person name="Cao H."/>
            <person name="Xiong S."/>
            <person name="Wang X."/>
            <person name="Wei L."/>
            <person name="Li C."/>
            <person name="Ma Q."/>
            <person name="Ju M."/>
            <person name="Zhao R."/>
            <person name="Li G."/>
            <person name="Mu C."/>
            <person name="Tian Q."/>
            <person name="Mei H."/>
            <person name="Zhang T."/>
            <person name="Gao T."/>
            <person name="Zhang H."/>
        </authorList>
    </citation>
    <scope>NUCLEOTIDE SEQUENCE</scope>
    <source>
        <strain evidence="1">3651</strain>
    </source>
</reference>
<sequence>MCLVFECGVESFDLTLSESTHPQMPDSLSRAVSGSLLAEAQKSGEASKVPEIDISELESLFSARKAANTLKLLIPLHQNAAVLPINPLHNLLPSTVPFHSPLECAQRNLGTLPPDLHRSAATVILLRILMHPLTTTLKPMNTQLHLILS</sequence>
<proteinExistence type="predicted"/>
<dbReference type="EMBL" id="JACGWO010000003">
    <property type="protein sequence ID" value="KAK4433243.1"/>
    <property type="molecule type" value="Genomic_DNA"/>
</dbReference>
<evidence type="ECO:0000313" key="1">
    <source>
        <dbReference type="EMBL" id="KAK4433243.1"/>
    </source>
</evidence>
<name>A0AAE1YP99_9LAMI</name>
<evidence type="ECO:0000313" key="2">
    <source>
        <dbReference type="Proteomes" id="UP001293254"/>
    </source>
</evidence>
<protein>
    <submittedName>
        <fullName evidence="1">Uncharacterized protein</fullName>
    </submittedName>
</protein>
<dbReference type="Proteomes" id="UP001293254">
    <property type="component" value="Unassembled WGS sequence"/>
</dbReference>
<gene>
    <name evidence="1" type="ORF">Salat_1086600</name>
</gene>
<organism evidence="1 2">
    <name type="scientific">Sesamum alatum</name>
    <dbReference type="NCBI Taxonomy" id="300844"/>
    <lineage>
        <taxon>Eukaryota</taxon>
        <taxon>Viridiplantae</taxon>
        <taxon>Streptophyta</taxon>
        <taxon>Embryophyta</taxon>
        <taxon>Tracheophyta</taxon>
        <taxon>Spermatophyta</taxon>
        <taxon>Magnoliopsida</taxon>
        <taxon>eudicotyledons</taxon>
        <taxon>Gunneridae</taxon>
        <taxon>Pentapetalae</taxon>
        <taxon>asterids</taxon>
        <taxon>lamiids</taxon>
        <taxon>Lamiales</taxon>
        <taxon>Pedaliaceae</taxon>
        <taxon>Sesamum</taxon>
    </lineage>
</organism>